<sequence>MFDSPMPFNDPQSLSSSNHPPPSFSQLLALNSSEWKQAVIGSLAATMFGAVQPVYALTVGKMISAFFVLNHEEMNSRIRTYSIIFCSLSIISILVNILQHYNFAYMGETKLLTGGDIDFDFSRRRYRFRENGEHTLDLLIREVDVRGFNLIRY</sequence>
<proteinExistence type="inferred from homology"/>
<dbReference type="Proteomes" id="UP001157418">
    <property type="component" value="Unassembled WGS sequence"/>
</dbReference>
<reference evidence="10 11" key="1">
    <citation type="submission" date="2022-01" db="EMBL/GenBank/DDBJ databases">
        <authorList>
            <person name="Xiong W."/>
            <person name="Schranz E."/>
        </authorList>
    </citation>
    <scope>NUCLEOTIDE SEQUENCE [LARGE SCALE GENOMIC DNA]</scope>
</reference>
<dbReference type="SUPFAM" id="SSF90123">
    <property type="entry name" value="ABC transporter transmembrane region"/>
    <property type="match status" value="1"/>
</dbReference>
<evidence type="ECO:0000256" key="7">
    <source>
        <dbReference type="ARBA" id="ARBA00023180"/>
    </source>
</evidence>
<organism evidence="10 11">
    <name type="scientific">Lactuca virosa</name>
    <dbReference type="NCBI Taxonomy" id="75947"/>
    <lineage>
        <taxon>Eukaryota</taxon>
        <taxon>Viridiplantae</taxon>
        <taxon>Streptophyta</taxon>
        <taxon>Embryophyta</taxon>
        <taxon>Tracheophyta</taxon>
        <taxon>Spermatophyta</taxon>
        <taxon>Magnoliopsida</taxon>
        <taxon>eudicotyledons</taxon>
        <taxon>Gunneridae</taxon>
        <taxon>Pentapetalae</taxon>
        <taxon>asterids</taxon>
        <taxon>campanulids</taxon>
        <taxon>Asterales</taxon>
        <taxon>Asteraceae</taxon>
        <taxon>Cichorioideae</taxon>
        <taxon>Cichorieae</taxon>
        <taxon>Lactucinae</taxon>
        <taxon>Lactuca</taxon>
    </lineage>
</organism>
<dbReference type="Gene3D" id="1.20.1560.10">
    <property type="entry name" value="ABC transporter type 1, transmembrane domain"/>
    <property type="match status" value="1"/>
</dbReference>
<comment type="caution">
    <text evidence="10">The sequence shown here is derived from an EMBL/GenBank/DDBJ whole genome shotgun (WGS) entry which is preliminary data.</text>
</comment>
<keyword evidence="7" id="KW-0325">Glycoprotein</keyword>
<feature type="region of interest" description="Disordered" evidence="8">
    <location>
        <begin position="1"/>
        <end position="20"/>
    </location>
</feature>
<comment type="similarity">
    <text evidence="1">Belongs to the ABC transporter superfamily. ABCB family. Multidrug resistance exporter (TC 3.A.1.201) subfamily.</text>
</comment>
<evidence type="ECO:0000256" key="5">
    <source>
        <dbReference type="ARBA" id="ARBA00022989"/>
    </source>
</evidence>
<dbReference type="GO" id="GO:0016020">
    <property type="term" value="C:membrane"/>
    <property type="evidence" value="ECO:0007669"/>
    <property type="project" value="InterPro"/>
</dbReference>
<dbReference type="GO" id="GO:0005524">
    <property type="term" value="F:ATP binding"/>
    <property type="evidence" value="ECO:0007669"/>
    <property type="project" value="InterPro"/>
</dbReference>
<name>A0AAU9PDZ6_9ASTR</name>
<evidence type="ECO:0000313" key="11">
    <source>
        <dbReference type="Proteomes" id="UP001157418"/>
    </source>
</evidence>
<feature type="compositionally biased region" description="Polar residues" evidence="8">
    <location>
        <begin position="10"/>
        <end position="20"/>
    </location>
</feature>
<dbReference type="PANTHER" id="PTHR45136">
    <property type="entry name" value="ABC TRANSPORTER DOMAIN-CONTAINING PROTEIN"/>
    <property type="match status" value="1"/>
</dbReference>
<feature type="transmembrane region" description="Helical" evidence="9">
    <location>
        <begin position="81"/>
        <end position="101"/>
    </location>
</feature>
<dbReference type="PANTHER" id="PTHR45136:SF2">
    <property type="entry name" value="ABC TRANSPORTER DOMAIN-CONTAINING PROTEIN"/>
    <property type="match status" value="1"/>
</dbReference>
<keyword evidence="2" id="KW-0813">Transport</keyword>
<evidence type="ECO:0000256" key="9">
    <source>
        <dbReference type="SAM" id="Phobius"/>
    </source>
</evidence>
<evidence type="ECO:0008006" key="12">
    <source>
        <dbReference type="Google" id="ProtNLM"/>
    </source>
</evidence>
<keyword evidence="11" id="KW-1185">Reference proteome</keyword>
<dbReference type="AlphaFoldDB" id="A0AAU9PDZ6"/>
<evidence type="ECO:0000313" key="10">
    <source>
        <dbReference type="EMBL" id="CAH1447795.1"/>
    </source>
</evidence>
<evidence type="ECO:0000256" key="1">
    <source>
        <dbReference type="ARBA" id="ARBA00007577"/>
    </source>
</evidence>
<keyword evidence="3 9" id="KW-0812">Transmembrane</keyword>
<dbReference type="EMBL" id="CAKMRJ010005634">
    <property type="protein sequence ID" value="CAH1447795.1"/>
    <property type="molecule type" value="Genomic_DNA"/>
</dbReference>
<gene>
    <name evidence="10" type="ORF">LVIROSA_LOCUS33381</name>
</gene>
<keyword evidence="4" id="KW-0677">Repeat</keyword>
<dbReference type="InterPro" id="IPR036640">
    <property type="entry name" value="ABC1_TM_sf"/>
</dbReference>
<evidence type="ECO:0000256" key="8">
    <source>
        <dbReference type="SAM" id="MobiDB-lite"/>
    </source>
</evidence>
<keyword evidence="6 9" id="KW-0472">Membrane</keyword>
<evidence type="ECO:0000256" key="3">
    <source>
        <dbReference type="ARBA" id="ARBA00022692"/>
    </source>
</evidence>
<evidence type="ECO:0000256" key="6">
    <source>
        <dbReference type="ARBA" id="ARBA00023136"/>
    </source>
</evidence>
<evidence type="ECO:0000256" key="2">
    <source>
        <dbReference type="ARBA" id="ARBA00022448"/>
    </source>
</evidence>
<protein>
    <recommendedName>
        <fullName evidence="12">ABC transmembrane type-1 domain-containing protein</fullName>
    </recommendedName>
</protein>
<feature type="transmembrane region" description="Helical" evidence="9">
    <location>
        <begin position="38"/>
        <end position="69"/>
    </location>
</feature>
<evidence type="ECO:0000256" key="4">
    <source>
        <dbReference type="ARBA" id="ARBA00022737"/>
    </source>
</evidence>
<accession>A0AAU9PDZ6</accession>
<keyword evidence="5 9" id="KW-1133">Transmembrane helix</keyword>